<evidence type="ECO:0000256" key="5">
    <source>
        <dbReference type="ARBA" id="ARBA00022692"/>
    </source>
</evidence>
<dbReference type="Pfam" id="PF08263">
    <property type="entry name" value="LRRNT_2"/>
    <property type="match status" value="1"/>
</dbReference>
<keyword evidence="8 12" id="KW-1133">Transmembrane helix</keyword>
<evidence type="ECO:0000256" key="8">
    <source>
        <dbReference type="ARBA" id="ARBA00022989"/>
    </source>
</evidence>
<dbReference type="AlphaFoldDB" id="A0ABD3KF53"/>
<dbReference type="Pfam" id="PF13855">
    <property type="entry name" value="LRR_8"/>
    <property type="match status" value="1"/>
</dbReference>
<evidence type="ECO:0000256" key="12">
    <source>
        <dbReference type="SAM" id="Phobius"/>
    </source>
</evidence>
<gene>
    <name evidence="16" type="ORF">ACJRO7_020016</name>
</gene>
<evidence type="ECO:0000256" key="1">
    <source>
        <dbReference type="ARBA" id="ARBA00004251"/>
    </source>
</evidence>
<evidence type="ECO:0000256" key="3">
    <source>
        <dbReference type="ARBA" id="ARBA00022475"/>
    </source>
</evidence>
<keyword evidence="5 12" id="KW-0812">Transmembrane</keyword>
<feature type="domain" description="Disease resistance R13L4/SHOC-2-like LRR" evidence="15">
    <location>
        <begin position="246"/>
        <end position="356"/>
    </location>
</feature>
<dbReference type="Pfam" id="PF23598">
    <property type="entry name" value="LRR_14"/>
    <property type="match status" value="1"/>
</dbReference>
<dbReference type="PANTHER" id="PTHR48061:SF29">
    <property type="entry name" value="RECEPTOR-LIKE KINASE FAMILY PROTEIN, PUTATIVE-RELATED"/>
    <property type="match status" value="1"/>
</dbReference>
<keyword evidence="11" id="KW-0325">Glycoprotein</keyword>
<dbReference type="SMART" id="SM00365">
    <property type="entry name" value="LRR_SD22"/>
    <property type="match status" value="5"/>
</dbReference>
<dbReference type="PRINTS" id="PR00019">
    <property type="entry name" value="LEURICHRPT"/>
</dbReference>
<dbReference type="GO" id="GO:0005886">
    <property type="term" value="C:plasma membrane"/>
    <property type="evidence" value="ECO:0007669"/>
    <property type="project" value="UniProtKB-SubCell"/>
</dbReference>
<feature type="signal peptide" evidence="13">
    <location>
        <begin position="1"/>
        <end position="24"/>
    </location>
</feature>
<keyword evidence="17" id="KW-1185">Reference proteome</keyword>
<dbReference type="Pfam" id="PF00560">
    <property type="entry name" value="LRR_1"/>
    <property type="match status" value="7"/>
</dbReference>
<comment type="similarity">
    <text evidence="2">Belongs to the RLP family.</text>
</comment>
<reference evidence="16 17" key="1">
    <citation type="submission" date="2024-11" db="EMBL/GenBank/DDBJ databases">
        <title>Chromosome-level genome assembly of Eucalyptus globulus Labill. provides insights into its genome evolution.</title>
        <authorList>
            <person name="Li X."/>
        </authorList>
    </citation>
    <scope>NUCLEOTIDE SEQUENCE [LARGE SCALE GENOMIC DNA]</scope>
    <source>
        <strain evidence="16">CL2024</strain>
        <tissue evidence="16">Fresh tender leaves</tissue>
    </source>
</reference>
<evidence type="ECO:0000313" key="17">
    <source>
        <dbReference type="Proteomes" id="UP001634007"/>
    </source>
</evidence>
<dbReference type="PANTHER" id="PTHR48061">
    <property type="entry name" value="LEUCINE-RICH REPEAT RECEPTOR PROTEIN KINASE EMS1-LIKE-RELATED"/>
    <property type="match status" value="1"/>
</dbReference>
<dbReference type="FunFam" id="3.80.10.10:FF:000041">
    <property type="entry name" value="LRR receptor-like serine/threonine-protein kinase ERECTA"/>
    <property type="match status" value="1"/>
</dbReference>
<organism evidence="16 17">
    <name type="scientific">Eucalyptus globulus</name>
    <name type="common">Tasmanian blue gum</name>
    <dbReference type="NCBI Taxonomy" id="34317"/>
    <lineage>
        <taxon>Eukaryota</taxon>
        <taxon>Viridiplantae</taxon>
        <taxon>Streptophyta</taxon>
        <taxon>Embryophyta</taxon>
        <taxon>Tracheophyta</taxon>
        <taxon>Spermatophyta</taxon>
        <taxon>Magnoliopsida</taxon>
        <taxon>eudicotyledons</taxon>
        <taxon>Gunneridae</taxon>
        <taxon>Pentapetalae</taxon>
        <taxon>rosids</taxon>
        <taxon>malvids</taxon>
        <taxon>Myrtales</taxon>
        <taxon>Myrtaceae</taxon>
        <taxon>Myrtoideae</taxon>
        <taxon>Eucalypteae</taxon>
        <taxon>Eucalyptus</taxon>
    </lineage>
</organism>
<sequence>MAALSLYLLLTWIFLLSLFRTRFAEVLCHADESSALMEFKRSFRTNTTDWRCIYPKVHSWSLDGSGDCCSWDGVECDEVTGRVIVLNLSSSCLSGIMSPNTTLFRLVHMESLNLAFNSFNFSSIPYGFSNLSKLQYLNLSYSEFSDEIPRDISQLSKLVSLDLSTSSYETLHMPNMGDFVHNLTGLKELDFSFVSLLSPLPPILVNFSSLTLLVNIFQLPNLEVLSVAYNSNLSGFFPKPHWNSPLKSLYLYDTKFSGEIPTSIGNLSLLNELGAWSCYFSGSLPSSMGNLSHLTVLYLDGNHLQGQIPVSFANLTQLSTLWLSYNNLQGPIPVSFGNLTQLSVLLLSYNNLSSDSLEWVVNLTKLTVLDISGNRLSGGFPSSFENLKQLTSLGLFGNDFHGDILGALRNLKDLERLYLGSLTLNGILDVNDLFTLKNLTTLYLFDNNISFTKSFINATTSKLTYLYLDLCNLTEFPQFIGHLSKLSLLALSHNRIRGTIPRWMWNNSKESLECVDLSHNLLTGFENNQTDLPLPNLRYFDVSSNLLETTLPVPPPLVKLYNISNNVLFGDIPTSICEKSSLTMLDFSNNALNGTLPPCLGSIDPLIFFNLARNNFDGMIPRVYQDDCQLRMIDLRENRLRGTIPKSLGNCEMLEFLNLGGNQINDTFPFWLSKLAYLKVIDLQSNNFYGPIEGHLNQLNFTSLHILDLSNNNFNDKLPSKLLQSCLAMKVIDGQENLAYMSIHQLIDFSIFTFNGSQMTYAMTLMNKGTKRDYVKIPDTLVAIDLSNNKFEGFIPELIGDLKSLRMLNLSNNSLTGGIPPSLANLTMLESLDLSLNNLVGEIPQQLASLTFLAVFDVSHNRLSGPIPRGTQFDTFGSNSFVMNEGLCGSPLPNKCTNADNAPLPPSFTVDNEMESPFDLDWKIMLAGAGVGFLVGVVLGNLIIDKKSRWFLRCSKRMAKGCIR</sequence>
<dbReference type="InterPro" id="IPR055414">
    <property type="entry name" value="LRR_R13L4/SHOC2-like"/>
</dbReference>
<feature type="domain" description="Leucine-rich repeat-containing N-terminal plant-type" evidence="14">
    <location>
        <begin position="29"/>
        <end position="77"/>
    </location>
</feature>
<keyword evidence="6 13" id="KW-0732">Signal</keyword>
<keyword evidence="4" id="KW-0433">Leucine-rich repeat</keyword>
<dbReference type="FunFam" id="3.80.10.10:FF:000383">
    <property type="entry name" value="Leucine-rich repeat receptor protein kinase EMS1"/>
    <property type="match status" value="1"/>
</dbReference>
<keyword evidence="10" id="KW-0675">Receptor</keyword>
<dbReference type="InterPro" id="IPR013210">
    <property type="entry name" value="LRR_N_plant-typ"/>
</dbReference>
<accession>A0ABD3KF53</accession>
<comment type="caution">
    <text evidence="16">The sequence shown here is derived from an EMBL/GenBank/DDBJ whole genome shotgun (WGS) entry which is preliminary data.</text>
</comment>
<evidence type="ECO:0000256" key="11">
    <source>
        <dbReference type="ARBA" id="ARBA00023180"/>
    </source>
</evidence>
<dbReference type="InterPro" id="IPR046956">
    <property type="entry name" value="RLP23-like"/>
</dbReference>
<feature type="chain" id="PRO_5044848953" description="Leucine-rich repeat-containing N-terminal plant-type domain-containing protein" evidence="13">
    <location>
        <begin position="25"/>
        <end position="964"/>
    </location>
</feature>
<evidence type="ECO:0000259" key="14">
    <source>
        <dbReference type="Pfam" id="PF08263"/>
    </source>
</evidence>
<evidence type="ECO:0000256" key="2">
    <source>
        <dbReference type="ARBA" id="ARBA00009592"/>
    </source>
</evidence>
<dbReference type="EMBL" id="JBJKBG010000005">
    <property type="protein sequence ID" value="KAL3738575.1"/>
    <property type="molecule type" value="Genomic_DNA"/>
</dbReference>
<feature type="transmembrane region" description="Helical" evidence="12">
    <location>
        <begin position="924"/>
        <end position="944"/>
    </location>
</feature>
<evidence type="ECO:0000256" key="4">
    <source>
        <dbReference type="ARBA" id="ARBA00022614"/>
    </source>
</evidence>
<dbReference type="SMART" id="SM00369">
    <property type="entry name" value="LRR_TYP"/>
    <property type="match status" value="12"/>
</dbReference>
<dbReference type="InterPro" id="IPR032675">
    <property type="entry name" value="LRR_dom_sf"/>
</dbReference>
<dbReference type="InterPro" id="IPR001611">
    <property type="entry name" value="Leu-rich_rpt"/>
</dbReference>
<keyword evidence="7" id="KW-0677">Repeat</keyword>
<evidence type="ECO:0000256" key="13">
    <source>
        <dbReference type="SAM" id="SignalP"/>
    </source>
</evidence>
<dbReference type="GO" id="GO:0007165">
    <property type="term" value="P:signal transduction"/>
    <property type="evidence" value="ECO:0007669"/>
    <property type="project" value="UniProtKB-ARBA"/>
</dbReference>
<evidence type="ECO:0000256" key="7">
    <source>
        <dbReference type="ARBA" id="ARBA00022737"/>
    </source>
</evidence>
<evidence type="ECO:0000313" key="16">
    <source>
        <dbReference type="EMBL" id="KAL3738575.1"/>
    </source>
</evidence>
<dbReference type="SUPFAM" id="SSF52058">
    <property type="entry name" value="L domain-like"/>
    <property type="match status" value="3"/>
</dbReference>
<dbReference type="FunFam" id="3.80.10.10:FF:000111">
    <property type="entry name" value="LRR receptor-like serine/threonine-protein kinase ERECTA"/>
    <property type="match status" value="1"/>
</dbReference>
<evidence type="ECO:0000256" key="9">
    <source>
        <dbReference type="ARBA" id="ARBA00023136"/>
    </source>
</evidence>
<keyword evidence="3" id="KW-1003">Cell membrane</keyword>
<proteinExistence type="inferred from homology"/>
<evidence type="ECO:0000256" key="6">
    <source>
        <dbReference type="ARBA" id="ARBA00022729"/>
    </source>
</evidence>
<keyword evidence="9 12" id="KW-0472">Membrane</keyword>
<dbReference type="InterPro" id="IPR003591">
    <property type="entry name" value="Leu-rich_rpt_typical-subtyp"/>
</dbReference>
<comment type="subcellular location">
    <subcellularLocation>
        <location evidence="1">Cell membrane</location>
        <topology evidence="1">Single-pass type I membrane protein</topology>
    </subcellularLocation>
</comment>
<evidence type="ECO:0008006" key="18">
    <source>
        <dbReference type="Google" id="ProtNLM"/>
    </source>
</evidence>
<protein>
    <recommendedName>
        <fullName evidence="18">Leucine-rich repeat-containing N-terminal plant-type domain-containing protein</fullName>
    </recommendedName>
</protein>
<name>A0ABD3KF53_EUCGL</name>
<dbReference type="Proteomes" id="UP001634007">
    <property type="component" value="Unassembled WGS sequence"/>
</dbReference>
<evidence type="ECO:0000259" key="15">
    <source>
        <dbReference type="Pfam" id="PF23598"/>
    </source>
</evidence>
<evidence type="ECO:0000256" key="10">
    <source>
        <dbReference type="ARBA" id="ARBA00023170"/>
    </source>
</evidence>
<dbReference type="Gene3D" id="3.80.10.10">
    <property type="entry name" value="Ribonuclease Inhibitor"/>
    <property type="match status" value="5"/>
</dbReference>